<reference evidence="1 2" key="1">
    <citation type="submission" date="2024-07" db="EMBL/GenBank/DDBJ databases">
        <title>Section-level genome sequencing and comparative genomics of Aspergillus sections Usti and Cavernicolus.</title>
        <authorList>
            <consortium name="Lawrence Berkeley National Laboratory"/>
            <person name="Nybo J.L."/>
            <person name="Vesth T.C."/>
            <person name="Theobald S."/>
            <person name="Frisvad J.C."/>
            <person name="Larsen T.O."/>
            <person name="Kjaerboelling I."/>
            <person name="Rothschild-Mancinelli K."/>
            <person name="Lyhne E.K."/>
            <person name="Kogle M.E."/>
            <person name="Barry K."/>
            <person name="Clum A."/>
            <person name="Na H."/>
            <person name="Ledsgaard L."/>
            <person name="Lin J."/>
            <person name="Lipzen A."/>
            <person name="Kuo A."/>
            <person name="Riley R."/>
            <person name="Mondo S."/>
            <person name="Labutti K."/>
            <person name="Haridas S."/>
            <person name="Pangalinan J."/>
            <person name="Salamov A.A."/>
            <person name="Simmons B.A."/>
            <person name="Magnuson J.K."/>
            <person name="Chen J."/>
            <person name="Drula E."/>
            <person name="Henrissat B."/>
            <person name="Wiebenga A."/>
            <person name="Lubbers R.J."/>
            <person name="Gomes A.C."/>
            <person name="Makela M.R."/>
            <person name="Stajich J."/>
            <person name="Grigoriev I.V."/>
            <person name="Mortensen U.H."/>
            <person name="De Vries R.P."/>
            <person name="Baker S.E."/>
            <person name="Andersen M.R."/>
        </authorList>
    </citation>
    <scope>NUCLEOTIDE SEQUENCE [LARGE SCALE GENOMIC DNA]</scope>
    <source>
        <strain evidence="1 2">CBS 209.92</strain>
    </source>
</reference>
<dbReference type="Proteomes" id="UP001610563">
    <property type="component" value="Unassembled WGS sequence"/>
</dbReference>
<organism evidence="1 2">
    <name type="scientific">Aspergillus keveii</name>
    <dbReference type="NCBI Taxonomy" id="714993"/>
    <lineage>
        <taxon>Eukaryota</taxon>
        <taxon>Fungi</taxon>
        <taxon>Dikarya</taxon>
        <taxon>Ascomycota</taxon>
        <taxon>Pezizomycotina</taxon>
        <taxon>Eurotiomycetes</taxon>
        <taxon>Eurotiomycetidae</taxon>
        <taxon>Eurotiales</taxon>
        <taxon>Aspergillaceae</taxon>
        <taxon>Aspergillus</taxon>
        <taxon>Aspergillus subgen. Nidulantes</taxon>
    </lineage>
</organism>
<gene>
    <name evidence="1" type="ORF">BJX66DRAFT_339946</name>
</gene>
<evidence type="ECO:0000313" key="1">
    <source>
        <dbReference type="EMBL" id="KAL2788784.1"/>
    </source>
</evidence>
<dbReference type="SUPFAM" id="SSF53474">
    <property type="entry name" value="alpha/beta-Hydrolases"/>
    <property type="match status" value="1"/>
</dbReference>
<accession>A0ABR4FZU6</accession>
<proteinExistence type="predicted"/>
<keyword evidence="2" id="KW-1185">Reference proteome</keyword>
<comment type="caution">
    <text evidence="1">The sequence shown here is derived from an EMBL/GenBank/DDBJ whole genome shotgun (WGS) entry which is preliminary data.</text>
</comment>
<sequence length="293" mass="31520">MKFYPTLALAACVVAYDHGSTYGGSGPYKSYFFEVESLPNHTFYQPLQSGAQQRGSNLKLPVIVWGNGAFGLKFRNFLGEVSSWGALAIATGPAYVDPDAYAESLEDDTEAPTDGLGENPAALTEAIDWVYANAGKGDWKHIDRSRIGVWGQSCGGLEAYAAGTHDDRVSHLGIFNSGQLSANESEAVAGDITKPVFYILGGPTDVAYPNGNLDYTNLPSKTPAWKGSHNLGHSAAFDAPNAGIPGIAGRKILQWILRGDRSAKRWFVSHQAHEAGFINVTSRHLDSIRFTPI</sequence>
<protein>
    <submittedName>
        <fullName evidence="1">Uncharacterized protein</fullName>
    </submittedName>
</protein>
<dbReference type="EMBL" id="JBFTWV010000074">
    <property type="protein sequence ID" value="KAL2788784.1"/>
    <property type="molecule type" value="Genomic_DNA"/>
</dbReference>
<dbReference type="InterPro" id="IPR029058">
    <property type="entry name" value="AB_hydrolase_fold"/>
</dbReference>
<dbReference type="Gene3D" id="3.40.50.1820">
    <property type="entry name" value="alpha/beta hydrolase"/>
    <property type="match status" value="1"/>
</dbReference>
<name>A0ABR4FZU6_9EURO</name>
<evidence type="ECO:0000313" key="2">
    <source>
        <dbReference type="Proteomes" id="UP001610563"/>
    </source>
</evidence>